<protein>
    <submittedName>
        <fullName evidence="1">Protein kinase-like domain</fullName>
    </submittedName>
</protein>
<keyword evidence="2" id="KW-1185">Reference proteome</keyword>
<evidence type="ECO:0000313" key="1">
    <source>
        <dbReference type="EMBL" id="KAK8059794.1"/>
    </source>
</evidence>
<accession>A0ABR1UPN6</accession>
<gene>
    <name evidence="1" type="ORF">PG996_009724</name>
</gene>
<proteinExistence type="predicted"/>
<organism evidence="1 2">
    <name type="scientific">Apiospora saccharicola</name>
    <dbReference type="NCBI Taxonomy" id="335842"/>
    <lineage>
        <taxon>Eukaryota</taxon>
        <taxon>Fungi</taxon>
        <taxon>Dikarya</taxon>
        <taxon>Ascomycota</taxon>
        <taxon>Pezizomycotina</taxon>
        <taxon>Sordariomycetes</taxon>
        <taxon>Xylariomycetidae</taxon>
        <taxon>Amphisphaeriales</taxon>
        <taxon>Apiosporaceae</taxon>
        <taxon>Apiospora</taxon>
    </lineage>
</organism>
<comment type="caution">
    <text evidence="1">The sequence shown here is derived from an EMBL/GenBank/DDBJ whole genome shotgun (WGS) entry which is preliminary data.</text>
</comment>
<evidence type="ECO:0000313" key="2">
    <source>
        <dbReference type="Proteomes" id="UP001446871"/>
    </source>
</evidence>
<name>A0ABR1UPN6_9PEZI</name>
<reference evidence="1 2" key="1">
    <citation type="submission" date="2023-01" db="EMBL/GenBank/DDBJ databases">
        <title>Analysis of 21 Apiospora genomes using comparative genomics revels a genus with tremendous synthesis potential of carbohydrate active enzymes and secondary metabolites.</title>
        <authorList>
            <person name="Sorensen T."/>
        </authorList>
    </citation>
    <scope>NUCLEOTIDE SEQUENCE [LARGE SCALE GENOMIC DNA]</scope>
    <source>
        <strain evidence="1 2">CBS 83171</strain>
    </source>
</reference>
<dbReference type="Proteomes" id="UP001446871">
    <property type="component" value="Unassembled WGS sequence"/>
</dbReference>
<dbReference type="EMBL" id="JAQQWM010000006">
    <property type="protein sequence ID" value="KAK8059794.1"/>
    <property type="molecule type" value="Genomic_DNA"/>
</dbReference>
<sequence>MAHTQLKDHIVQARVHREHGSGMRPIDWEWSRVMPRQFFRPPLWLYRSQDKTDSGLLVSNALENRTDIEWFACDCLNT</sequence>